<dbReference type="STRING" id="1768.B1T50_11470"/>
<dbReference type="EMBL" id="MVBN01000004">
    <property type="protein sequence ID" value="OOK74579.1"/>
    <property type="molecule type" value="Genomic_DNA"/>
</dbReference>
<accession>A0A1V3X5U6</accession>
<proteinExistence type="predicted"/>
<dbReference type="RefSeq" id="WP_142393108.1">
    <property type="nucleotide sequence ID" value="NZ_PQOW01000107.1"/>
</dbReference>
<evidence type="ECO:0000313" key="2">
    <source>
        <dbReference type="Proteomes" id="UP000188532"/>
    </source>
</evidence>
<comment type="caution">
    <text evidence="1">The sequence shown here is derived from an EMBL/GenBank/DDBJ whole genome shotgun (WGS) entry which is preliminary data.</text>
</comment>
<name>A0A1V3X5U6_MYCKA</name>
<organism evidence="1 2">
    <name type="scientific">Mycobacterium kansasii</name>
    <dbReference type="NCBI Taxonomy" id="1768"/>
    <lineage>
        <taxon>Bacteria</taxon>
        <taxon>Bacillati</taxon>
        <taxon>Actinomycetota</taxon>
        <taxon>Actinomycetes</taxon>
        <taxon>Mycobacteriales</taxon>
        <taxon>Mycobacteriaceae</taxon>
        <taxon>Mycobacterium</taxon>
    </lineage>
</organism>
<dbReference type="AlphaFoldDB" id="A0A1V3X5U6"/>
<sequence>MMRRRYDGATLPRELLEFPGWPVHTDALTWERGLDEWWAARRRWAAAHGISESDLPATIGDAPWDQSTI</sequence>
<gene>
    <name evidence="1" type="ORF">BZL29_4657</name>
</gene>
<evidence type="ECO:0000313" key="1">
    <source>
        <dbReference type="EMBL" id="OOK74579.1"/>
    </source>
</evidence>
<protein>
    <submittedName>
        <fullName evidence="1">Uncharacterized protein</fullName>
    </submittedName>
</protein>
<reference evidence="1 2" key="1">
    <citation type="submission" date="2017-02" db="EMBL/GenBank/DDBJ databases">
        <title>Complete genome sequences of Mycobacterium kansasii strains isolated from rhesus macaques.</title>
        <authorList>
            <person name="Panda A."/>
            <person name="Nagaraj S."/>
            <person name="Zhao X."/>
            <person name="Tettelin H."/>
            <person name="Detolla L.J."/>
        </authorList>
    </citation>
    <scope>NUCLEOTIDE SEQUENCE [LARGE SCALE GENOMIC DNA]</scope>
    <source>
        <strain evidence="1 2">11-3469</strain>
    </source>
</reference>
<dbReference type="Proteomes" id="UP000188532">
    <property type="component" value="Unassembled WGS sequence"/>
</dbReference>